<feature type="non-terminal residue" evidence="1">
    <location>
        <position position="106"/>
    </location>
</feature>
<protein>
    <recommendedName>
        <fullName evidence="2">Enoyl-CoA hydratase</fullName>
    </recommendedName>
</protein>
<dbReference type="InterPro" id="IPR029045">
    <property type="entry name" value="ClpP/crotonase-like_dom_sf"/>
</dbReference>
<organism evidence="1">
    <name type="scientific">marine metagenome</name>
    <dbReference type="NCBI Taxonomy" id="408172"/>
    <lineage>
        <taxon>unclassified sequences</taxon>
        <taxon>metagenomes</taxon>
        <taxon>ecological metagenomes</taxon>
    </lineage>
</organism>
<proteinExistence type="predicted"/>
<dbReference type="EMBL" id="UINC01031022">
    <property type="protein sequence ID" value="SVB16393.1"/>
    <property type="molecule type" value="Genomic_DNA"/>
</dbReference>
<dbReference type="SUPFAM" id="SSF52096">
    <property type="entry name" value="ClpP/crotonase"/>
    <property type="match status" value="1"/>
</dbReference>
<evidence type="ECO:0008006" key="2">
    <source>
        <dbReference type="Google" id="ProtNLM"/>
    </source>
</evidence>
<name>A0A382BTL4_9ZZZZ</name>
<dbReference type="InterPro" id="IPR001753">
    <property type="entry name" value="Enoyl-CoA_hydra/iso"/>
</dbReference>
<dbReference type="Gene3D" id="3.90.226.10">
    <property type="entry name" value="2-enoyl-CoA Hydratase, Chain A, domain 1"/>
    <property type="match status" value="1"/>
</dbReference>
<sequence>MAALSGASMTSWPEMEPMPNNLVNYGVTDNGIAVIELCSDSDGEPLTEGKTPVNTYTHAMMRDIDEAVLKARFDDDVTVIMMTGHGEKFFSAGASISMLDSVTPGF</sequence>
<dbReference type="AlphaFoldDB" id="A0A382BTL4"/>
<accession>A0A382BTL4</accession>
<dbReference type="Pfam" id="PF00378">
    <property type="entry name" value="ECH_1"/>
    <property type="match status" value="1"/>
</dbReference>
<gene>
    <name evidence="1" type="ORF">METZ01_LOCUS169247</name>
</gene>
<evidence type="ECO:0000313" key="1">
    <source>
        <dbReference type="EMBL" id="SVB16393.1"/>
    </source>
</evidence>
<reference evidence="1" key="1">
    <citation type="submission" date="2018-05" db="EMBL/GenBank/DDBJ databases">
        <authorList>
            <person name="Lanie J.A."/>
            <person name="Ng W.-L."/>
            <person name="Kazmierczak K.M."/>
            <person name="Andrzejewski T.M."/>
            <person name="Davidsen T.M."/>
            <person name="Wayne K.J."/>
            <person name="Tettelin H."/>
            <person name="Glass J.I."/>
            <person name="Rusch D."/>
            <person name="Podicherti R."/>
            <person name="Tsui H.-C.T."/>
            <person name="Winkler M.E."/>
        </authorList>
    </citation>
    <scope>NUCLEOTIDE SEQUENCE</scope>
</reference>